<proteinExistence type="predicted"/>
<dbReference type="InterPro" id="IPR001810">
    <property type="entry name" value="F-box_dom"/>
</dbReference>
<gene>
    <name evidence="2" type="ORF">Cgig2_028362</name>
</gene>
<dbReference type="CDD" id="cd22157">
    <property type="entry name" value="F-box_AtFBW1-like"/>
    <property type="match status" value="1"/>
</dbReference>
<sequence length="477" mass="53421">MQSGERFLELWMMKECGHLNTLVRIQLDYRVAPQCPALNPFGFHPMAIHPADIPCFLMLEVQKTRDNNKMASDSSNCSDHGCLPPELITDILFQLPVKSLGRFKSVCKSWNSLISTHNFAKSHVQFQISSTSNNPSALTSVLLISPHPGFVLSCDLKLLNGHSFDAAIDAGLISPLKLGFPLPSSTTFPPLGSCCGLVCIVETMSMTANSKTLCVFNPTTKEFRYIPFPNTEDYWPARHWASGLGFVPSFDDYKIVLLKQTVTFIANDRVYHNTADVFSLRDGQWKVLDSSNSNLDASLGGAYLHTRSPAVWSNEALYWVVPSFPVGPLGSFFILEFNLAKERFSRAANVEHIRDADDRIMYDLQNLSIGVIAQKHVCVGQIYSMQSGEQFLEMWMMKKFGELNRLFILQLGSDITRRNLRLLGFTPNGLVWLVSAAPGRQEILLLDPSQNRPAYVLFAEKYVHHVMSYTPSLLSPS</sequence>
<dbReference type="NCBIfam" id="TIGR01640">
    <property type="entry name" value="F_box_assoc_1"/>
    <property type="match status" value="1"/>
</dbReference>
<organism evidence="2 3">
    <name type="scientific">Carnegiea gigantea</name>
    <dbReference type="NCBI Taxonomy" id="171969"/>
    <lineage>
        <taxon>Eukaryota</taxon>
        <taxon>Viridiplantae</taxon>
        <taxon>Streptophyta</taxon>
        <taxon>Embryophyta</taxon>
        <taxon>Tracheophyta</taxon>
        <taxon>Spermatophyta</taxon>
        <taxon>Magnoliopsida</taxon>
        <taxon>eudicotyledons</taxon>
        <taxon>Gunneridae</taxon>
        <taxon>Pentapetalae</taxon>
        <taxon>Caryophyllales</taxon>
        <taxon>Cactineae</taxon>
        <taxon>Cactaceae</taxon>
        <taxon>Cactoideae</taxon>
        <taxon>Echinocereeae</taxon>
        <taxon>Carnegiea</taxon>
    </lineage>
</organism>
<reference evidence="2" key="1">
    <citation type="submission" date="2022-04" db="EMBL/GenBank/DDBJ databases">
        <title>Carnegiea gigantea Genome sequencing and assembly v2.</title>
        <authorList>
            <person name="Copetti D."/>
            <person name="Sanderson M.J."/>
            <person name="Burquez A."/>
            <person name="Wojciechowski M.F."/>
        </authorList>
    </citation>
    <scope>NUCLEOTIDE SEQUENCE</scope>
    <source>
        <strain evidence="2">SGP5-SGP5p</strain>
        <tissue evidence="2">Aerial part</tissue>
    </source>
</reference>
<dbReference type="AlphaFoldDB" id="A0A9Q1K116"/>
<dbReference type="SUPFAM" id="SSF81383">
    <property type="entry name" value="F-box domain"/>
    <property type="match status" value="1"/>
</dbReference>
<dbReference type="PANTHER" id="PTHR31672">
    <property type="entry name" value="BNACNNG10540D PROTEIN"/>
    <property type="match status" value="1"/>
</dbReference>
<keyword evidence="3" id="KW-1185">Reference proteome</keyword>
<dbReference type="Pfam" id="PF00646">
    <property type="entry name" value="F-box"/>
    <property type="match status" value="1"/>
</dbReference>
<evidence type="ECO:0000313" key="2">
    <source>
        <dbReference type="EMBL" id="KAJ8435176.1"/>
    </source>
</evidence>
<dbReference type="OrthoDB" id="591557at2759"/>
<dbReference type="InterPro" id="IPR050796">
    <property type="entry name" value="SCF_F-box_component"/>
</dbReference>
<dbReference type="PROSITE" id="PS50181">
    <property type="entry name" value="FBOX"/>
    <property type="match status" value="1"/>
</dbReference>
<protein>
    <recommendedName>
        <fullName evidence="1">F-box domain-containing protein</fullName>
    </recommendedName>
</protein>
<name>A0A9Q1K116_9CARY</name>
<dbReference type="PANTHER" id="PTHR31672:SF13">
    <property type="entry name" value="F-BOX PROTEIN CPR30-LIKE"/>
    <property type="match status" value="1"/>
</dbReference>
<accession>A0A9Q1K116</accession>
<dbReference type="InterPro" id="IPR017451">
    <property type="entry name" value="F-box-assoc_interact_dom"/>
</dbReference>
<evidence type="ECO:0000313" key="3">
    <source>
        <dbReference type="Proteomes" id="UP001153076"/>
    </source>
</evidence>
<dbReference type="SMART" id="SM00256">
    <property type="entry name" value="FBOX"/>
    <property type="match status" value="1"/>
</dbReference>
<comment type="caution">
    <text evidence="2">The sequence shown here is derived from an EMBL/GenBank/DDBJ whole genome shotgun (WGS) entry which is preliminary data.</text>
</comment>
<dbReference type="Proteomes" id="UP001153076">
    <property type="component" value="Unassembled WGS sequence"/>
</dbReference>
<dbReference type="Gene3D" id="1.20.1280.50">
    <property type="match status" value="1"/>
</dbReference>
<dbReference type="Pfam" id="PF07734">
    <property type="entry name" value="FBA_1"/>
    <property type="match status" value="1"/>
</dbReference>
<feature type="domain" description="F-box" evidence="1">
    <location>
        <begin position="83"/>
        <end position="123"/>
    </location>
</feature>
<dbReference type="InterPro" id="IPR036047">
    <property type="entry name" value="F-box-like_dom_sf"/>
</dbReference>
<evidence type="ECO:0000259" key="1">
    <source>
        <dbReference type="PROSITE" id="PS50181"/>
    </source>
</evidence>
<dbReference type="EMBL" id="JAKOGI010000428">
    <property type="protein sequence ID" value="KAJ8435176.1"/>
    <property type="molecule type" value="Genomic_DNA"/>
</dbReference>
<dbReference type="InterPro" id="IPR006527">
    <property type="entry name" value="F-box-assoc_dom_typ1"/>
</dbReference>